<reference evidence="2" key="1">
    <citation type="journal article" date="2019" name="Int. J. Syst. Evol. Microbiol.">
        <title>The Global Catalogue of Microorganisms (GCM) 10K type strain sequencing project: providing services to taxonomists for standard genome sequencing and annotation.</title>
        <authorList>
            <consortium name="The Broad Institute Genomics Platform"/>
            <consortium name="The Broad Institute Genome Sequencing Center for Infectious Disease"/>
            <person name="Wu L."/>
            <person name="Ma J."/>
        </authorList>
    </citation>
    <scope>NUCLEOTIDE SEQUENCE [LARGE SCALE GENOMIC DNA]</scope>
    <source>
        <strain evidence="2">CGMCC 1.15103</strain>
    </source>
</reference>
<gene>
    <name evidence="1" type="ORF">GCM10011400_05720</name>
</gene>
<evidence type="ECO:0000313" key="2">
    <source>
        <dbReference type="Proteomes" id="UP000602004"/>
    </source>
</evidence>
<accession>A0ABQ1LB25</accession>
<comment type="caution">
    <text evidence="1">The sequence shown here is derived from an EMBL/GenBank/DDBJ whole genome shotgun (WGS) entry which is preliminary data.</text>
</comment>
<sequence>MAGLDLSVDRRAITTGVRLKPKDEIRAIVRALNRTASQAHTDATRAVRANGYNIEASAIRRSFSIERATPSRLSITLRATGAPMALINYDETQTR</sequence>
<protein>
    <submittedName>
        <fullName evidence="1">Uncharacterized protein</fullName>
    </submittedName>
</protein>
<organism evidence="1 2">
    <name type="scientific">Paraburkholderia caffeinilytica</name>
    <dbReference type="NCBI Taxonomy" id="1761016"/>
    <lineage>
        <taxon>Bacteria</taxon>
        <taxon>Pseudomonadati</taxon>
        <taxon>Pseudomonadota</taxon>
        <taxon>Betaproteobacteria</taxon>
        <taxon>Burkholderiales</taxon>
        <taxon>Burkholderiaceae</taxon>
        <taxon>Paraburkholderia</taxon>
    </lineage>
</organism>
<proteinExistence type="predicted"/>
<dbReference type="EMBL" id="BMHL01000001">
    <property type="protein sequence ID" value="GGC22178.1"/>
    <property type="molecule type" value="Genomic_DNA"/>
</dbReference>
<name>A0ABQ1LB25_9BURK</name>
<evidence type="ECO:0000313" key="1">
    <source>
        <dbReference type="EMBL" id="GGC22178.1"/>
    </source>
</evidence>
<keyword evidence="2" id="KW-1185">Reference proteome</keyword>
<dbReference type="Proteomes" id="UP000602004">
    <property type="component" value="Unassembled WGS sequence"/>
</dbReference>